<dbReference type="Proteomes" id="UP000647235">
    <property type="component" value="Unassembled WGS sequence"/>
</dbReference>
<feature type="transmembrane region" description="Helical" evidence="1">
    <location>
        <begin position="202"/>
        <end position="219"/>
    </location>
</feature>
<reference evidence="2 3" key="1">
    <citation type="submission" date="2020-08" db="EMBL/GenBank/DDBJ databases">
        <title>Genome public.</title>
        <authorList>
            <person name="Liu C."/>
            <person name="Sun Q."/>
        </authorList>
    </citation>
    <scope>NUCLEOTIDE SEQUENCE [LARGE SCALE GENOMIC DNA]</scope>
    <source>
        <strain evidence="2 3">NSJ-36</strain>
    </source>
</reference>
<dbReference type="SUPFAM" id="SSF56112">
    <property type="entry name" value="Protein kinase-like (PK-like)"/>
    <property type="match status" value="1"/>
</dbReference>
<evidence type="ECO:0000256" key="1">
    <source>
        <dbReference type="SAM" id="Phobius"/>
    </source>
</evidence>
<keyword evidence="3" id="KW-1185">Reference proteome</keyword>
<dbReference type="SUPFAM" id="SSF48452">
    <property type="entry name" value="TPR-like"/>
    <property type="match status" value="1"/>
</dbReference>
<keyword evidence="1" id="KW-0812">Transmembrane</keyword>
<keyword evidence="1" id="KW-1133">Transmembrane helix</keyword>
<dbReference type="InterPro" id="IPR011990">
    <property type="entry name" value="TPR-like_helical_dom_sf"/>
</dbReference>
<dbReference type="RefSeq" id="WP_186856000.1">
    <property type="nucleotide sequence ID" value="NZ_JACOOY010000014.1"/>
</dbReference>
<organism evidence="2 3">
    <name type="scientific">Dorea hominis</name>
    <dbReference type="NCBI Taxonomy" id="2763040"/>
    <lineage>
        <taxon>Bacteria</taxon>
        <taxon>Bacillati</taxon>
        <taxon>Bacillota</taxon>
        <taxon>Clostridia</taxon>
        <taxon>Lachnospirales</taxon>
        <taxon>Lachnospiraceae</taxon>
        <taxon>Dorea</taxon>
    </lineage>
</organism>
<dbReference type="Gene3D" id="1.10.510.10">
    <property type="entry name" value="Transferase(Phosphotransferase) domain 1"/>
    <property type="match status" value="1"/>
</dbReference>
<dbReference type="InterPro" id="IPR011009">
    <property type="entry name" value="Kinase-like_dom_sf"/>
</dbReference>
<comment type="caution">
    <text evidence="2">The sequence shown here is derived from an EMBL/GenBank/DDBJ whole genome shotgun (WGS) entry which is preliminary data.</text>
</comment>
<protein>
    <recommendedName>
        <fullName evidence="4">Protein kinase domain-containing protein</fullName>
    </recommendedName>
</protein>
<proteinExistence type="predicted"/>
<gene>
    <name evidence="2" type="ORF">H8S07_10700</name>
</gene>
<accession>A0ABR7EWJ4</accession>
<name>A0ABR7EWJ4_9FIRM</name>
<sequence length="520" mass="60228">MAYEQGYDVLRLIEHSESCYVSSEYVRGRTLIRYIREEKEIEKEQLFAWMRKMAGTLACVHKCRGAPCYQYVNPYSMIIAEDEELYFLDLKAASNQEMLIRMQKRTIREHFLPEEEAYYQRASVTLDLYGLARTYQYLLAETEVLPDLNKKEILKLEKIISRCLNRQSKKACQSAQEIKRMIPSYKNEEEKERSKGKYFRKWLYIAAAVVVIILGRSIFAGNSHSTNSYSEKSHAINSGNDVKAAETKTGIDEKEAAAYTAGKKETAEQMQTTEMELGSLYFLKLEDYEKSRQHFEAACAGTKKTDKESGIAAGMAAVSACLAEKTLPEEELKQALEQTALLLEEKEDAIYYRCVLKGYTCLDAKEQREELLRLGIQYRALGEKEGQEEVTQWMAMAYEQNGKKSDAAKMYEELLAVEGKRAEREELYRKVTELFLADKKNDDAMRRIREGVTEYPDSVELQVLKLRVTCKEKEKNRRACRKALERAVKNRTDIQKNEDFRKLLQEQGFQMKGEKVCEKE</sequence>
<dbReference type="EMBL" id="JACOOY010000014">
    <property type="protein sequence ID" value="MBC5665726.1"/>
    <property type="molecule type" value="Genomic_DNA"/>
</dbReference>
<keyword evidence="1" id="KW-0472">Membrane</keyword>
<evidence type="ECO:0000313" key="3">
    <source>
        <dbReference type="Proteomes" id="UP000647235"/>
    </source>
</evidence>
<dbReference type="Gene3D" id="1.25.40.10">
    <property type="entry name" value="Tetratricopeptide repeat domain"/>
    <property type="match status" value="1"/>
</dbReference>
<evidence type="ECO:0000313" key="2">
    <source>
        <dbReference type="EMBL" id="MBC5665726.1"/>
    </source>
</evidence>
<evidence type="ECO:0008006" key="4">
    <source>
        <dbReference type="Google" id="ProtNLM"/>
    </source>
</evidence>